<organism evidence="2 3">
    <name type="scientific">Chitinophaga oryziterrae</name>
    <dbReference type="NCBI Taxonomy" id="1031224"/>
    <lineage>
        <taxon>Bacteria</taxon>
        <taxon>Pseudomonadati</taxon>
        <taxon>Bacteroidota</taxon>
        <taxon>Chitinophagia</taxon>
        <taxon>Chitinophagales</taxon>
        <taxon>Chitinophagaceae</taxon>
        <taxon>Chitinophaga</taxon>
    </lineage>
</organism>
<comment type="caution">
    <text evidence="2">The sequence shown here is derived from an EMBL/GenBank/DDBJ whole genome shotgun (WGS) entry which is preliminary data.</text>
</comment>
<feature type="domain" description="Glycoside-hydrolase family GH114 TIM-barrel" evidence="1">
    <location>
        <begin position="40"/>
        <end position="266"/>
    </location>
</feature>
<evidence type="ECO:0000313" key="3">
    <source>
        <dbReference type="Proteomes" id="UP000468388"/>
    </source>
</evidence>
<dbReference type="InterPro" id="IPR017853">
    <property type="entry name" value="GH"/>
</dbReference>
<dbReference type="EMBL" id="WRXO01000017">
    <property type="protein sequence ID" value="MVT45181.1"/>
    <property type="molecule type" value="Genomic_DNA"/>
</dbReference>
<keyword evidence="3" id="KW-1185">Reference proteome</keyword>
<dbReference type="Proteomes" id="UP000468388">
    <property type="component" value="Unassembled WGS sequence"/>
</dbReference>
<proteinExistence type="predicted"/>
<gene>
    <name evidence="2" type="ORF">GO495_31625</name>
</gene>
<dbReference type="OrthoDB" id="10730at2"/>
<dbReference type="Gene3D" id="3.20.20.70">
    <property type="entry name" value="Aldolase class I"/>
    <property type="match status" value="1"/>
</dbReference>
<dbReference type="PANTHER" id="PTHR35273:SF2">
    <property type="entry name" value="ALPHA-GALACTOSIDASE"/>
    <property type="match status" value="1"/>
</dbReference>
<dbReference type="PANTHER" id="PTHR35273">
    <property type="entry name" value="ALPHA-1,4 POLYGALACTOSAMINIDASE, PUTATIVE (AFU_ORTHOLOGUE AFUA_3G07890)-RELATED"/>
    <property type="match status" value="1"/>
</dbReference>
<dbReference type="RefSeq" id="WP_157303966.1">
    <property type="nucleotide sequence ID" value="NZ_BAAAZB010000027.1"/>
</dbReference>
<evidence type="ECO:0000313" key="2">
    <source>
        <dbReference type="EMBL" id="MVT45181.1"/>
    </source>
</evidence>
<accession>A0A6N8JLA0</accession>
<dbReference type="Pfam" id="PF03537">
    <property type="entry name" value="Glyco_hydro_114"/>
    <property type="match status" value="1"/>
</dbReference>
<name>A0A6N8JLA0_9BACT</name>
<reference evidence="2 3" key="1">
    <citation type="submission" date="2019-12" db="EMBL/GenBank/DDBJ databases">
        <title>The draft genomic sequence of strain Chitinophaga oryziterrae JCM 16595.</title>
        <authorList>
            <person name="Zhang X."/>
        </authorList>
    </citation>
    <scope>NUCLEOTIDE SEQUENCE [LARGE SCALE GENOMIC DNA]</scope>
    <source>
        <strain evidence="2 3">JCM 16595</strain>
    </source>
</reference>
<dbReference type="AlphaFoldDB" id="A0A6N8JLA0"/>
<sequence>MKPMHFIAGLIILSGCSKTSSVPDPERNAATWWQPVAGVTFDWDLSNISSTDTFSTDVVDVDAFETSKATVDALHAKGRKVIAYVSVGTLENYRPDSALLPPSVIGKIYPEWPDERWLDIRKLDSMKPWLISRFTMIRQKGFDAIEPDNLDAYGNETGFDISITDTKAFCTYIITLAHSMGLGIGQKNVSELTGDFSSSFDWALTEDAFDQGWQDDMLPYIAKNKPVFVTEYTDKMTQTKFQSTVCPAAKTKKYSAVLKKRDLSKWSYFCQ</sequence>
<dbReference type="PROSITE" id="PS51257">
    <property type="entry name" value="PROKAR_LIPOPROTEIN"/>
    <property type="match status" value="1"/>
</dbReference>
<dbReference type="InterPro" id="IPR004352">
    <property type="entry name" value="GH114_TIM-barrel"/>
</dbReference>
<dbReference type="SUPFAM" id="SSF51445">
    <property type="entry name" value="(Trans)glycosidases"/>
    <property type="match status" value="1"/>
</dbReference>
<dbReference type="InterPro" id="IPR013785">
    <property type="entry name" value="Aldolase_TIM"/>
</dbReference>
<evidence type="ECO:0000259" key="1">
    <source>
        <dbReference type="Pfam" id="PF03537"/>
    </source>
</evidence>
<protein>
    <submittedName>
        <fullName evidence="2">Endo alpha-1,4 polygalactosaminidase</fullName>
    </submittedName>
</protein>